<keyword evidence="3" id="KW-0520">NAD</keyword>
<keyword evidence="5" id="KW-1185">Reference proteome</keyword>
<comment type="caution">
    <text evidence="4">The sequence shown here is derived from an EMBL/GenBank/DDBJ whole genome shotgun (WGS) entry which is preliminary data.</text>
</comment>
<dbReference type="SUPFAM" id="SSF53659">
    <property type="entry name" value="Isocitrate/Isopropylmalate dehydrogenase-like"/>
    <property type="match status" value="1"/>
</dbReference>
<evidence type="ECO:0000256" key="3">
    <source>
        <dbReference type="ARBA" id="ARBA00023027"/>
    </source>
</evidence>
<keyword evidence="2 4" id="KW-0560">Oxidoreductase</keyword>
<name>A0ABW7N9Q4_9BACT</name>
<dbReference type="Proteomes" id="UP001610063">
    <property type="component" value="Unassembled WGS sequence"/>
</dbReference>
<dbReference type="Gene3D" id="3.40.718.10">
    <property type="entry name" value="Isopropylmalate Dehydrogenase"/>
    <property type="match status" value="1"/>
</dbReference>
<dbReference type="EC" id="1.1.1.262" evidence="4"/>
<protein>
    <submittedName>
        <fullName evidence="4">4-hydroxythreonine-4-phosphate dehydrogenase PdxA</fullName>
        <ecNumber evidence="4">1.1.1.262</ecNumber>
    </submittedName>
</protein>
<dbReference type="RefSeq" id="WP_395417667.1">
    <property type="nucleotide sequence ID" value="NZ_JBIPKE010000017.1"/>
</dbReference>
<dbReference type="PANTHER" id="PTHR30004:SF6">
    <property type="entry name" value="D-THREONATE 4-PHOSPHATE DEHYDROGENASE"/>
    <property type="match status" value="1"/>
</dbReference>
<organism evidence="4 5">
    <name type="scientific">Marinoscillum luteum</name>
    <dbReference type="NCBI Taxonomy" id="861051"/>
    <lineage>
        <taxon>Bacteria</taxon>
        <taxon>Pseudomonadati</taxon>
        <taxon>Bacteroidota</taxon>
        <taxon>Cytophagia</taxon>
        <taxon>Cytophagales</taxon>
        <taxon>Reichenbachiellaceae</taxon>
        <taxon>Marinoscillum</taxon>
    </lineage>
</organism>
<dbReference type="InterPro" id="IPR005255">
    <property type="entry name" value="PdxA_fam"/>
</dbReference>
<evidence type="ECO:0000256" key="1">
    <source>
        <dbReference type="ARBA" id="ARBA00022723"/>
    </source>
</evidence>
<dbReference type="EMBL" id="JBIPKE010000017">
    <property type="protein sequence ID" value="MFH6984296.1"/>
    <property type="molecule type" value="Genomic_DNA"/>
</dbReference>
<dbReference type="NCBIfam" id="TIGR00557">
    <property type="entry name" value="pdxA"/>
    <property type="match status" value="1"/>
</dbReference>
<dbReference type="Pfam" id="PF04166">
    <property type="entry name" value="PdxA"/>
    <property type="match status" value="1"/>
</dbReference>
<dbReference type="GO" id="GO:0050570">
    <property type="term" value="F:4-hydroxythreonine-4-phosphate dehydrogenase activity"/>
    <property type="evidence" value="ECO:0007669"/>
    <property type="project" value="UniProtKB-EC"/>
</dbReference>
<gene>
    <name evidence="4" type="primary">pdxA</name>
    <name evidence="4" type="ORF">ACHKAR_12655</name>
</gene>
<evidence type="ECO:0000313" key="4">
    <source>
        <dbReference type="EMBL" id="MFH6984296.1"/>
    </source>
</evidence>
<accession>A0ABW7N9Q4</accession>
<reference evidence="4 5" key="1">
    <citation type="journal article" date="2013" name="Int. J. Syst. Evol. Microbiol.">
        <title>Marinoscillum luteum sp. nov., isolated from marine sediment.</title>
        <authorList>
            <person name="Cha I.T."/>
            <person name="Park S.J."/>
            <person name="Kim S.J."/>
            <person name="Kim J.G."/>
            <person name="Jung M.Y."/>
            <person name="Shin K.S."/>
            <person name="Kwon K.K."/>
            <person name="Yang S.H."/>
            <person name="Seo Y.S."/>
            <person name="Rhee S.K."/>
        </authorList>
    </citation>
    <scope>NUCLEOTIDE SEQUENCE [LARGE SCALE GENOMIC DNA]</scope>
    <source>
        <strain evidence="4 5">KCTC 23939</strain>
    </source>
</reference>
<sequence>MSDTSQNRENKPIIGISIGDFNGIGPEVVIKALNDNRILRHLTPVIYADGRVISFYRKQLDLQNFTYNQTKSIESIHQRKVNVLNLNEQEIEITPGEPGKSGGEYAISSLRRALEDLKTGKINAIATAPLSKEMVQSDDFKFPGHTEFLTQEDGAKDSLMFLVAEGLRVGVVTGHIPLKKVAQAVTQERIEAKLNLMIKSLKKDFGIKKPRIAVLGLNPHAGENGLLGEEEEKIISPSIKTFKDKGNLVFGPYPADGFFGTNQFRSFDGILAMYHDQGLIPFKNMAFDTGVNFTAGLSFIRTSPDHGTGFPIAGKGEASETSMRNAIYMAADIFKNRSEHQ</sequence>
<evidence type="ECO:0000256" key="2">
    <source>
        <dbReference type="ARBA" id="ARBA00023002"/>
    </source>
</evidence>
<proteinExistence type="predicted"/>
<keyword evidence="1" id="KW-0479">Metal-binding</keyword>
<evidence type="ECO:0000313" key="5">
    <source>
        <dbReference type="Proteomes" id="UP001610063"/>
    </source>
</evidence>
<dbReference type="PANTHER" id="PTHR30004">
    <property type="entry name" value="4-HYDROXYTHREONINE-4-PHOSPHATE DEHYDROGENASE"/>
    <property type="match status" value="1"/>
</dbReference>